<evidence type="ECO:0000313" key="2">
    <source>
        <dbReference type="Proteomes" id="UP000289738"/>
    </source>
</evidence>
<protein>
    <submittedName>
        <fullName evidence="1">Uncharacterized protein</fullName>
    </submittedName>
</protein>
<reference evidence="1 2" key="1">
    <citation type="submission" date="2019-01" db="EMBL/GenBank/DDBJ databases">
        <title>Sequencing of cultivated peanut Arachis hypogaea provides insights into genome evolution and oil improvement.</title>
        <authorList>
            <person name="Chen X."/>
        </authorList>
    </citation>
    <scope>NUCLEOTIDE SEQUENCE [LARGE SCALE GENOMIC DNA]</scope>
    <source>
        <strain evidence="2">cv. Fuhuasheng</strain>
        <tissue evidence="1">Leaves</tissue>
    </source>
</reference>
<gene>
    <name evidence="1" type="ORF">Ahy_B10g104700</name>
</gene>
<dbReference type="EMBL" id="SDMP01000020">
    <property type="protein sequence ID" value="RYQ85200.1"/>
    <property type="molecule type" value="Genomic_DNA"/>
</dbReference>
<accession>A0A444X686</accession>
<name>A0A444X686_ARAHY</name>
<evidence type="ECO:0000313" key="1">
    <source>
        <dbReference type="EMBL" id="RYQ85200.1"/>
    </source>
</evidence>
<comment type="caution">
    <text evidence="1">The sequence shown here is derived from an EMBL/GenBank/DDBJ whole genome shotgun (WGS) entry which is preliminary data.</text>
</comment>
<organism evidence="1 2">
    <name type="scientific">Arachis hypogaea</name>
    <name type="common">Peanut</name>
    <dbReference type="NCBI Taxonomy" id="3818"/>
    <lineage>
        <taxon>Eukaryota</taxon>
        <taxon>Viridiplantae</taxon>
        <taxon>Streptophyta</taxon>
        <taxon>Embryophyta</taxon>
        <taxon>Tracheophyta</taxon>
        <taxon>Spermatophyta</taxon>
        <taxon>Magnoliopsida</taxon>
        <taxon>eudicotyledons</taxon>
        <taxon>Gunneridae</taxon>
        <taxon>Pentapetalae</taxon>
        <taxon>rosids</taxon>
        <taxon>fabids</taxon>
        <taxon>Fabales</taxon>
        <taxon>Fabaceae</taxon>
        <taxon>Papilionoideae</taxon>
        <taxon>50 kb inversion clade</taxon>
        <taxon>dalbergioids sensu lato</taxon>
        <taxon>Dalbergieae</taxon>
        <taxon>Pterocarpus clade</taxon>
        <taxon>Arachis</taxon>
    </lineage>
</organism>
<keyword evidence="2" id="KW-1185">Reference proteome</keyword>
<dbReference type="Proteomes" id="UP000289738">
    <property type="component" value="Chromosome B10"/>
</dbReference>
<proteinExistence type="predicted"/>
<sequence length="74" mass="8720">MLKQHRELSMFVRRTIETNEEAKIRPSKTYQSFVATAGSHRKLSFIKKDVRNYITRKVRNVSEQDDAKELGSTY</sequence>
<dbReference type="AlphaFoldDB" id="A0A444X686"/>